<feature type="region of interest" description="Disordered" evidence="1">
    <location>
        <begin position="191"/>
        <end position="210"/>
    </location>
</feature>
<comment type="caution">
    <text evidence="2">The sequence shown here is derived from an EMBL/GenBank/DDBJ whole genome shotgun (WGS) entry which is preliminary data.</text>
</comment>
<accession>A0A2K0T7Z5</accession>
<dbReference type="OrthoDB" id="4900492at2759"/>
<evidence type="ECO:0000313" key="3">
    <source>
        <dbReference type="Proteomes" id="UP000236546"/>
    </source>
</evidence>
<feature type="compositionally biased region" description="Polar residues" evidence="1">
    <location>
        <begin position="231"/>
        <end position="251"/>
    </location>
</feature>
<dbReference type="EMBL" id="MTYH01000055">
    <property type="protein sequence ID" value="PNP41644.1"/>
    <property type="molecule type" value="Genomic_DNA"/>
</dbReference>
<gene>
    <name evidence="2" type="ORF">TGAMA5MH_06429</name>
</gene>
<organism evidence="2 3">
    <name type="scientific">Trichoderma gamsii</name>
    <dbReference type="NCBI Taxonomy" id="398673"/>
    <lineage>
        <taxon>Eukaryota</taxon>
        <taxon>Fungi</taxon>
        <taxon>Dikarya</taxon>
        <taxon>Ascomycota</taxon>
        <taxon>Pezizomycotina</taxon>
        <taxon>Sordariomycetes</taxon>
        <taxon>Hypocreomycetidae</taxon>
        <taxon>Hypocreales</taxon>
        <taxon>Hypocreaceae</taxon>
        <taxon>Trichoderma</taxon>
    </lineage>
</organism>
<feature type="region of interest" description="Disordered" evidence="1">
    <location>
        <begin position="225"/>
        <end position="251"/>
    </location>
</feature>
<feature type="region of interest" description="Disordered" evidence="1">
    <location>
        <begin position="14"/>
        <end position="101"/>
    </location>
</feature>
<feature type="compositionally biased region" description="Polar residues" evidence="1">
    <location>
        <begin position="191"/>
        <end position="209"/>
    </location>
</feature>
<name>A0A2K0T7Z5_9HYPO</name>
<protein>
    <submittedName>
        <fullName evidence="2">Uncharacterized protein</fullName>
    </submittedName>
</protein>
<proteinExistence type="predicted"/>
<dbReference type="AlphaFoldDB" id="A0A2K0T7Z5"/>
<reference evidence="2 3" key="1">
    <citation type="submission" date="2017-02" db="EMBL/GenBank/DDBJ databases">
        <title>Genomes of Trichoderma spp. with biocontrol activity.</title>
        <authorList>
            <person name="Gardiner D."/>
            <person name="Kazan K."/>
            <person name="Vos C."/>
            <person name="Harvey P."/>
        </authorList>
    </citation>
    <scope>NUCLEOTIDE SEQUENCE [LARGE SCALE GENOMIC DNA]</scope>
    <source>
        <strain evidence="2 3">A5MH</strain>
    </source>
</reference>
<dbReference type="Proteomes" id="UP000236546">
    <property type="component" value="Unassembled WGS sequence"/>
</dbReference>
<sequence>MPVTTILQHAIERDIPATAGADPDTRMSNTEGNVVPDHIPIESNLDSAESRSPKTPRAPKGKRTATAISSNSSPPPKQPRKASASTCKRQRNSSSSSTQIASETNYCTLATEEPLSSETLSLGASFFAPLGMSNSMFNGTFNSMEGAWEPQLTYWHTTPAPLTNWASENPFPNAYVAAEEAFNLYDNHSTTASPFTSQSNSEQRSSFASSAGHISPASYFTAHSSPMGYKPSQTAPEGSATTVGNDTPHSA</sequence>
<evidence type="ECO:0000256" key="1">
    <source>
        <dbReference type="SAM" id="MobiDB-lite"/>
    </source>
</evidence>
<evidence type="ECO:0000313" key="2">
    <source>
        <dbReference type="EMBL" id="PNP41644.1"/>
    </source>
</evidence>